<gene>
    <name evidence="1" type="ORF">AEK19_MT0983</name>
</gene>
<reference evidence="1" key="1">
    <citation type="submission" date="2017-03" db="EMBL/GenBank/DDBJ databases">
        <title>The mitochondrial genome of the carnivorous plant Utricularia reniformis (Lentibulariaceae): structure, comparative analysis and evolutionary landmarks.</title>
        <authorList>
            <person name="Silva S.R."/>
            <person name="Alvarenga D.O."/>
            <person name="Michael T.P."/>
            <person name="Miranda V.F.O."/>
            <person name="Varani A.M."/>
        </authorList>
    </citation>
    <scope>NUCLEOTIDE SEQUENCE</scope>
</reference>
<proteinExistence type="predicted"/>
<dbReference type="EMBL" id="KY774314">
    <property type="protein sequence ID" value="ART31208.1"/>
    <property type="molecule type" value="Genomic_DNA"/>
</dbReference>
<accession>A0A1Y0B1F2</accession>
<geneLocation type="mitochondrion" evidence="1"/>
<organism evidence="1">
    <name type="scientific">Utricularia reniformis</name>
    <dbReference type="NCBI Taxonomy" id="192314"/>
    <lineage>
        <taxon>Eukaryota</taxon>
        <taxon>Viridiplantae</taxon>
        <taxon>Streptophyta</taxon>
        <taxon>Embryophyta</taxon>
        <taxon>Tracheophyta</taxon>
        <taxon>Spermatophyta</taxon>
        <taxon>Magnoliopsida</taxon>
        <taxon>eudicotyledons</taxon>
        <taxon>Gunneridae</taxon>
        <taxon>Pentapetalae</taxon>
        <taxon>asterids</taxon>
        <taxon>lamiids</taxon>
        <taxon>Lamiales</taxon>
        <taxon>Lentibulariaceae</taxon>
        <taxon>Utricularia</taxon>
    </lineage>
</organism>
<dbReference type="AlphaFoldDB" id="A0A1Y0B1F2"/>
<name>A0A1Y0B1F2_9LAMI</name>
<sequence>MLVLASAFKSIYYDQRGCSYFIFFLHTRRNSC</sequence>
<evidence type="ECO:0000313" key="1">
    <source>
        <dbReference type="EMBL" id="ART31208.1"/>
    </source>
</evidence>
<keyword evidence="1" id="KW-0496">Mitochondrion</keyword>
<protein>
    <submittedName>
        <fullName evidence="1">Uncharacterized protein</fullName>
    </submittedName>
</protein>